<reference evidence="2" key="1">
    <citation type="submission" date="2020-02" db="EMBL/GenBank/DDBJ databases">
        <authorList>
            <person name="Scholz U."/>
            <person name="Mascher M."/>
            <person name="Fiebig A."/>
        </authorList>
    </citation>
    <scope>NUCLEOTIDE SEQUENCE</scope>
</reference>
<dbReference type="PANTHER" id="PTHR35117:SF1">
    <property type="entry name" value="MYOSIN-M HEAVY PROTEIN"/>
    <property type="match status" value="1"/>
</dbReference>
<evidence type="ECO:0000256" key="1">
    <source>
        <dbReference type="SAM" id="MobiDB-lite"/>
    </source>
</evidence>
<dbReference type="Proteomes" id="UP000663760">
    <property type="component" value="Chromosome 12"/>
</dbReference>
<dbReference type="OrthoDB" id="1939654at2759"/>
<evidence type="ECO:0000313" key="2">
    <source>
        <dbReference type="EMBL" id="CAA7406394.1"/>
    </source>
</evidence>
<feature type="compositionally biased region" description="Pro residues" evidence="1">
    <location>
        <begin position="129"/>
        <end position="138"/>
    </location>
</feature>
<dbReference type="PANTHER" id="PTHR35117">
    <property type="entry name" value="MYOSIN-M HEAVY PROTEIN"/>
    <property type="match status" value="1"/>
</dbReference>
<feature type="compositionally biased region" description="Basic and acidic residues" evidence="1">
    <location>
        <begin position="378"/>
        <end position="387"/>
    </location>
</feature>
<organism evidence="2 3">
    <name type="scientific">Spirodela intermedia</name>
    <name type="common">Intermediate duckweed</name>
    <dbReference type="NCBI Taxonomy" id="51605"/>
    <lineage>
        <taxon>Eukaryota</taxon>
        <taxon>Viridiplantae</taxon>
        <taxon>Streptophyta</taxon>
        <taxon>Embryophyta</taxon>
        <taxon>Tracheophyta</taxon>
        <taxon>Spermatophyta</taxon>
        <taxon>Magnoliopsida</taxon>
        <taxon>Liliopsida</taxon>
        <taxon>Araceae</taxon>
        <taxon>Lemnoideae</taxon>
        <taxon>Spirodela</taxon>
    </lineage>
</organism>
<dbReference type="EMBL" id="LR746275">
    <property type="protein sequence ID" value="CAA7406394.1"/>
    <property type="molecule type" value="Genomic_DNA"/>
</dbReference>
<keyword evidence="3" id="KW-1185">Reference proteome</keyword>
<accession>A0A7I8LAT8</accession>
<sequence>MGKQQSPPEKIPANAGKGKVTPVQIAFIVDRYLADSGYTATLASFRSEAAGRFSKTRNREPPKGLLSLAEILDEYVKLKEQRIVVDQEKHRVEALLRGINDAVQAYHSAGIDGGRSTVSPLPHNYLPSPSTPHPPPPSEVSVRPAVSSFPHYSSSISPPGSDLVRNVLVLKSPSPVVPGNMVYGSAVSTPIAQTASTTQRKNPKPILRAPAAPRKYRGRPQAEVPTVRGVLPTPTRDVASGAGETAERLPLAGTTSAGCQPGDQSIQGSSVAKSLFMPTPGSGAESTSPETPKAFDLQMEQADSTVESMSIRSQRANVSACRESAPSTCSVISSKTLVVSPLKSKGYYVEKSVCISSSPMKSSPKRLGKRINVKGRLDFDGSDRPIPSEEPAAADGRTGDIFDLDLPDLDVDFSFSDLLVNIDLDCEDLTMSCQVSPKPSADLISGSEGESARECLEVAQEVSDPGSSAASWIASEKTVNTLEEGAGDGPVTFINGITKRIKLSGPGELTVPT</sequence>
<evidence type="ECO:0000313" key="3">
    <source>
        <dbReference type="Proteomes" id="UP000663760"/>
    </source>
</evidence>
<protein>
    <submittedName>
        <fullName evidence="2">Uncharacterized protein</fullName>
    </submittedName>
</protein>
<name>A0A7I8LAT8_SPIIN</name>
<gene>
    <name evidence="2" type="ORF">SI8410_12017072</name>
</gene>
<proteinExistence type="predicted"/>
<feature type="region of interest" description="Disordered" evidence="1">
    <location>
        <begin position="378"/>
        <end position="399"/>
    </location>
</feature>
<feature type="region of interest" description="Disordered" evidence="1">
    <location>
        <begin position="111"/>
        <end position="142"/>
    </location>
</feature>
<dbReference type="AlphaFoldDB" id="A0A7I8LAT8"/>